<organism evidence="1 2">
    <name type="scientific">Dreissena polymorpha</name>
    <name type="common">Zebra mussel</name>
    <name type="synonym">Mytilus polymorpha</name>
    <dbReference type="NCBI Taxonomy" id="45954"/>
    <lineage>
        <taxon>Eukaryota</taxon>
        <taxon>Metazoa</taxon>
        <taxon>Spiralia</taxon>
        <taxon>Lophotrochozoa</taxon>
        <taxon>Mollusca</taxon>
        <taxon>Bivalvia</taxon>
        <taxon>Autobranchia</taxon>
        <taxon>Heteroconchia</taxon>
        <taxon>Euheterodonta</taxon>
        <taxon>Imparidentia</taxon>
        <taxon>Neoheterodontei</taxon>
        <taxon>Myida</taxon>
        <taxon>Dreissenoidea</taxon>
        <taxon>Dreissenidae</taxon>
        <taxon>Dreissena</taxon>
    </lineage>
</organism>
<comment type="caution">
    <text evidence="1">The sequence shown here is derived from an EMBL/GenBank/DDBJ whole genome shotgun (WGS) entry which is preliminary data.</text>
</comment>
<reference evidence="1" key="2">
    <citation type="submission" date="2020-11" db="EMBL/GenBank/DDBJ databases">
        <authorList>
            <person name="McCartney M.A."/>
            <person name="Auch B."/>
            <person name="Kono T."/>
            <person name="Mallez S."/>
            <person name="Becker A."/>
            <person name="Gohl D.M."/>
            <person name="Silverstein K.A.T."/>
            <person name="Koren S."/>
            <person name="Bechman K.B."/>
            <person name="Herman A."/>
            <person name="Abrahante J.E."/>
            <person name="Garbe J."/>
        </authorList>
    </citation>
    <scope>NUCLEOTIDE SEQUENCE</scope>
    <source>
        <strain evidence="1">Duluth1</strain>
        <tissue evidence="1">Whole animal</tissue>
    </source>
</reference>
<dbReference type="EMBL" id="JAIWYP010000003">
    <property type="protein sequence ID" value="KAH3850983.1"/>
    <property type="molecule type" value="Genomic_DNA"/>
</dbReference>
<evidence type="ECO:0000313" key="2">
    <source>
        <dbReference type="Proteomes" id="UP000828390"/>
    </source>
</evidence>
<proteinExistence type="predicted"/>
<evidence type="ECO:0000313" key="1">
    <source>
        <dbReference type="EMBL" id="KAH3850983.1"/>
    </source>
</evidence>
<dbReference type="Proteomes" id="UP000828390">
    <property type="component" value="Unassembled WGS sequence"/>
</dbReference>
<name>A0A9D4L475_DREPO</name>
<dbReference type="AlphaFoldDB" id="A0A9D4L475"/>
<sequence>MGINEAEARNDCRPALIYLENYWAIPLYGSSLFRLNREIKFYDNGFTAINFRIWGYKPPRKQTLGIGDPGLTIRVIHYENVFETVKFKDHFKMHKIESRASYNIYVVAALNT</sequence>
<reference evidence="1" key="1">
    <citation type="journal article" date="2019" name="bioRxiv">
        <title>The Genome of the Zebra Mussel, Dreissena polymorpha: A Resource for Invasive Species Research.</title>
        <authorList>
            <person name="McCartney M.A."/>
            <person name="Auch B."/>
            <person name="Kono T."/>
            <person name="Mallez S."/>
            <person name="Zhang Y."/>
            <person name="Obille A."/>
            <person name="Becker A."/>
            <person name="Abrahante J.E."/>
            <person name="Garbe J."/>
            <person name="Badalamenti J.P."/>
            <person name="Herman A."/>
            <person name="Mangelson H."/>
            <person name="Liachko I."/>
            <person name="Sullivan S."/>
            <person name="Sone E.D."/>
            <person name="Koren S."/>
            <person name="Silverstein K.A.T."/>
            <person name="Beckman K.B."/>
            <person name="Gohl D.M."/>
        </authorList>
    </citation>
    <scope>NUCLEOTIDE SEQUENCE</scope>
    <source>
        <strain evidence="1">Duluth1</strain>
        <tissue evidence="1">Whole animal</tissue>
    </source>
</reference>
<keyword evidence="2" id="KW-1185">Reference proteome</keyword>
<accession>A0A9D4L475</accession>
<gene>
    <name evidence="1" type="ORF">DPMN_093459</name>
</gene>
<protein>
    <submittedName>
        <fullName evidence="1">Uncharacterized protein</fullName>
    </submittedName>
</protein>